<dbReference type="EMBL" id="QTTT01000001">
    <property type="protein sequence ID" value="REE98063.1"/>
    <property type="molecule type" value="Genomic_DNA"/>
</dbReference>
<reference evidence="3 4" key="1">
    <citation type="submission" date="2018-08" db="EMBL/GenBank/DDBJ databases">
        <title>Sequencing the genomes of 1000 actinobacteria strains.</title>
        <authorList>
            <person name="Klenk H.-P."/>
        </authorList>
    </citation>
    <scope>NUCLEOTIDE SEQUENCE [LARGE SCALE GENOMIC DNA]</scope>
    <source>
        <strain evidence="3 4">DSM 43927</strain>
    </source>
</reference>
<gene>
    <name evidence="3" type="ORF">DFJ69_3543</name>
</gene>
<keyword evidence="4" id="KW-1185">Reference proteome</keyword>
<dbReference type="AlphaFoldDB" id="A0A3D9SVJ6"/>
<sequence>MPPMPSGNTPPPFMPPGGTPPPFGMPGPPPPRRSNAGALIAIIVGGGLVVVLVIAAALFVLLRSGEKEPTERLADSATSLSTARALTLKGTFGTERIEGEVKVTRSGRVTGPVTWSGDRLTLLSTDGNLFVKAPRAYWSKQLTTTDVDDLPDTGDRWGKLESTKLDFDFKQYVTPSALAAKMRGITKFSIRSDLETTVAGRAAIKITTLGGTYYLAKDSDELLRVESITPTFTADITTHTGTSADPAIGEFRTRIAELKDSWDATKSPRIQQVDGCKDKNNSGCTVKVRLWTSGANGGTTDVSVYVWITATTKTGRKLGDCTTTAQTSGITSVWVECRVSSPEWTSFFGNTSVDRRWWMQADAVAIGATAADIQTMQSSLERD</sequence>
<evidence type="ECO:0000256" key="1">
    <source>
        <dbReference type="SAM" id="MobiDB-lite"/>
    </source>
</evidence>
<keyword evidence="2" id="KW-0472">Membrane</keyword>
<keyword evidence="2" id="KW-0812">Transmembrane</keyword>
<comment type="caution">
    <text evidence="3">The sequence shown here is derived from an EMBL/GenBank/DDBJ whole genome shotgun (WGS) entry which is preliminary data.</text>
</comment>
<evidence type="ECO:0000256" key="2">
    <source>
        <dbReference type="SAM" id="Phobius"/>
    </source>
</evidence>
<feature type="transmembrane region" description="Helical" evidence="2">
    <location>
        <begin position="36"/>
        <end position="62"/>
    </location>
</feature>
<protein>
    <submittedName>
        <fullName evidence="3">Uncharacterized protein</fullName>
    </submittedName>
</protein>
<proteinExistence type="predicted"/>
<evidence type="ECO:0000313" key="3">
    <source>
        <dbReference type="EMBL" id="REE98063.1"/>
    </source>
</evidence>
<dbReference type="RefSeq" id="WP_170177701.1">
    <property type="nucleotide sequence ID" value="NZ_QTTT01000001.1"/>
</dbReference>
<name>A0A3D9SVJ6_9ACTN</name>
<accession>A0A3D9SVJ6</accession>
<evidence type="ECO:0000313" key="4">
    <source>
        <dbReference type="Proteomes" id="UP000256661"/>
    </source>
</evidence>
<keyword evidence="2" id="KW-1133">Transmembrane helix</keyword>
<feature type="region of interest" description="Disordered" evidence="1">
    <location>
        <begin position="1"/>
        <end position="30"/>
    </location>
</feature>
<organism evidence="3 4">
    <name type="scientific">Thermomonospora umbrina</name>
    <dbReference type="NCBI Taxonomy" id="111806"/>
    <lineage>
        <taxon>Bacteria</taxon>
        <taxon>Bacillati</taxon>
        <taxon>Actinomycetota</taxon>
        <taxon>Actinomycetes</taxon>
        <taxon>Streptosporangiales</taxon>
        <taxon>Thermomonosporaceae</taxon>
        <taxon>Thermomonospora</taxon>
    </lineage>
</organism>
<dbReference type="Proteomes" id="UP000256661">
    <property type="component" value="Unassembled WGS sequence"/>
</dbReference>